<reference evidence="2" key="1">
    <citation type="submission" date="2017-05" db="UniProtKB">
        <authorList>
            <consortium name="EnsemblMetazoa"/>
        </authorList>
    </citation>
    <scope>IDENTIFICATION</scope>
</reference>
<protein>
    <submittedName>
        <fullName evidence="2">Uncharacterized protein</fullName>
    </submittedName>
</protein>
<dbReference type="EnsemblMetazoa" id="Aqu2.1.20870_001">
    <property type="protein sequence ID" value="Aqu2.1.20870_001"/>
    <property type="gene ID" value="Aqu2.1.20870"/>
</dbReference>
<name>A0A1X7TZW2_AMPQE</name>
<evidence type="ECO:0000313" key="2">
    <source>
        <dbReference type="EnsemblMetazoa" id="Aqu2.1.20870_001"/>
    </source>
</evidence>
<organism evidence="2">
    <name type="scientific">Amphimedon queenslandica</name>
    <name type="common">Sponge</name>
    <dbReference type="NCBI Taxonomy" id="400682"/>
    <lineage>
        <taxon>Eukaryota</taxon>
        <taxon>Metazoa</taxon>
        <taxon>Porifera</taxon>
        <taxon>Demospongiae</taxon>
        <taxon>Heteroscleromorpha</taxon>
        <taxon>Haplosclerida</taxon>
        <taxon>Niphatidae</taxon>
        <taxon>Amphimedon</taxon>
    </lineage>
</organism>
<dbReference type="AlphaFoldDB" id="A0A1X7TZW2"/>
<feature type="region of interest" description="Disordered" evidence="1">
    <location>
        <begin position="100"/>
        <end position="125"/>
    </location>
</feature>
<proteinExistence type="predicted"/>
<feature type="compositionally biased region" description="Acidic residues" evidence="1">
    <location>
        <begin position="116"/>
        <end position="125"/>
    </location>
</feature>
<sequence>MNFNQRRGTTNASVTVEEFREIQSSSLLDIIAIVEMEKIAIELIFNWDQTGFNLVPVSTWTMAVKGSKCVEIRGLSGAEIHQSIDAGNLILDDLEFENHSEDGCDEETNISIEEGQSNDEGCDDD</sequence>
<accession>A0A1X7TZW2</accession>
<evidence type="ECO:0000256" key="1">
    <source>
        <dbReference type="SAM" id="MobiDB-lite"/>
    </source>
</evidence>
<dbReference type="InParanoid" id="A0A1X7TZW2"/>